<evidence type="ECO:0000256" key="4">
    <source>
        <dbReference type="ARBA" id="ARBA00022964"/>
    </source>
</evidence>
<sequence>MTKAPPLPPPMTKAKNGLHNPSAGNLSREKAIDEASDTFLVVSFIGETRIFAMNRVDELEETEIKGFLSEVTSSSVRLVSSETRELLSNWDAPDGLNLNIVTANARLVLLASKDNLFYLEVGDGELKGMRRTQLDNPASCLDINPIGAYPSCSELALVGKWTDNSMEIRKLPDVTLVIKRKIGENVNARSVLLCAFQGLSGVSLAVMAMKLRQSQRSQARKWSTLMLVLLMLFMLTIVLLMLLSFGVFSLPIDTFDEYSPTDLSSFRRAATERSEGIGKRGDQWTEILSWEPRAFLYHGFLSKEECEYLISLAKPYMVKSTVVDSQTGKSKDSRVRTSSGTFLRRGRDKVIKTIEKRIADYTFIPADHGEGLQVLHYEEGQKYEPHYDYFVDEFNTKNGGQRMATMLMYLSDVEEGGETVFPAANMNFSSVPWYNELSECGKKGLSVKPRMGDALLFWSMRPDATLDPSSLHGGCPVIRGNKWSSTKWMHVGETIYCFMDGG</sequence>
<keyword evidence="10" id="KW-0472">Membrane</keyword>
<evidence type="ECO:0000256" key="10">
    <source>
        <dbReference type="SAM" id="Phobius"/>
    </source>
</evidence>
<evidence type="ECO:0000256" key="3">
    <source>
        <dbReference type="ARBA" id="ARBA00022723"/>
    </source>
</evidence>
<comment type="cofactor">
    <cofactor evidence="1">
        <name>L-ascorbate</name>
        <dbReference type="ChEBI" id="CHEBI:38290"/>
    </cofactor>
</comment>
<keyword evidence="10" id="KW-0812">Transmembrane</keyword>
<name>A0ABQ7A659_BRACR</name>
<keyword evidence="13" id="KW-1185">Reference proteome</keyword>
<dbReference type="PROSITE" id="PS51471">
    <property type="entry name" value="FE2OG_OXY"/>
    <property type="match status" value="1"/>
</dbReference>
<accession>A0ABQ7A659</accession>
<proteinExistence type="predicted"/>
<gene>
    <name evidence="12" type="ORF">DY000_02055188</name>
</gene>
<feature type="region of interest" description="Disordered" evidence="9">
    <location>
        <begin position="1"/>
        <end position="25"/>
    </location>
</feature>
<dbReference type="PANTHER" id="PTHR10869:SF191">
    <property type="entry name" value="FE2OG DIOXYGENASE DOMAIN-CONTAINING PROTEIN"/>
    <property type="match status" value="1"/>
</dbReference>
<keyword evidence="3" id="KW-0479">Metal-binding</keyword>
<comment type="subcellular location">
    <subcellularLocation>
        <location evidence="2">Endoplasmic reticulum membrane</location>
        <topology evidence="2">Single-pass type II membrane protein</topology>
    </subcellularLocation>
</comment>
<dbReference type="InterPro" id="IPR045054">
    <property type="entry name" value="P4HA-like"/>
</dbReference>
<evidence type="ECO:0000256" key="1">
    <source>
        <dbReference type="ARBA" id="ARBA00001961"/>
    </source>
</evidence>
<evidence type="ECO:0000256" key="6">
    <source>
        <dbReference type="ARBA" id="ARBA00023002"/>
    </source>
</evidence>
<comment type="caution">
    <text evidence="12">The sequence shown here is derived from an EMBL/GenBank/DDBJ whole genome shotgun (WGS) entry which is preliminary data.</text>
</comment>
<dbReference type="Gene3D" id="2.60.120.620">
    <property type="entry name" value="q2cbj1_9rhob like domain"/>
    <property type="match status" value="1"/>
</dbReference>
<evidence type="ECO:0000256" key="7">
    <source>
        <dbReference type="ARBA" id="ARBA00023004"/>
    </source>
</evidence>
<dbReference type="Pfam" id="PF13640">
    <property type="entry name" value="2OG-FeII_Oxy_3"/>
    <property type="match status" value="1"/>
</dbReference>
<evidence type="ECO:0000256" key="9">
    <source>
        <dbReference type="SAM" id="MobiDB-lite"/>
    </source>
</evidence>
<evidence type="ECO:0000313" key="12">
    <source>
        <dbReference type="EMBL" id="KAF3493153.1"/>
    </source>
</evidence>
<keyword evidence="6" id="KW-0560">Oxidoreductase</keyword>
<keyword evidence="5" id="KW-0735">Signal-anchor</keyword>
<evidence type="ECO:0000259" key="11">
    <source>
        <dbReference type="PROSITE" id="PS51471"/>
    </source>
</evidence>
<dbReference type="InterPro" id="IPR044862">
    <property type="entry name" value="Pro_4_hyd_alph_FE2OG_OXY"/>
</dbReference>
<keyword evidence="10" id="KW-1133">Transmembrane helix</keyword>
<evidence type="ECO:0000256" key="8">
    <source>
        <dbReference type="ARBA" id="ARBA00049169"/>
    </source>
</evidence>
<evidence type="ECO:0000256" key="5">
    <source>
        <dbReference type="ARBA" id="ARBA00022968"/>
    </source>
</evidence>
<dbReference type="Proteomes" id="UP000266723">
    <property type="component" value="Unassembled WGS sequence"/>
</dbReference>
<dbReference type="EMBL" id="QGKV02002055">
    <property type="protein sequence ID" value="KAF3493153.1"/>
    <property type="molecule type" value="Genomic_DNA"/>
</dbReference>
<dbReference type="SMART" id="SM00702">
    <property type="entry name" value="P4Hc"/>
    <property type="match status" value="1"/>
</dbReference>
<protein>
    <recommendedName>
        <fullName evidence="11">Fe2OG dioxygenase domain-containing protein</fullName>
    </recommendedName>
</protein>
<feature type="compositionally biased region" description="Pro residues" evidence="9">
    <location>
        <begin position="1"/>
        <end position="11"/>
    </location>
</feature>
<organism evidence="12 13">
    <name type="scientific">Brassica cretica</name>
    <name type="common">Mustard</name>
    <dbReference type="NCBI Taxonomy" id="69181"/>
    <lineage>
        <taxon>Eukaryota</taxon>
        <taxon>Viridiplantae</taxon>
        <taxon>Streptophyta</taxon>
        <taxon>Embryophyta</taxon>
        <taxon>Tracheophyta</taxon>
        <taxon>Spermatophyta</taxon>
        <taxon>Magnoliopsida</taxon>
        <taxon>eudicotyledons</taxon>
        <taxon>Gunneridae</taxon>
        <taxon>Pentapetalae</taxon>
        <taxon>rosids</taxon>
        <taxon>malvids</taxon>
        <taxon>Brassicales</taxon>
        <taxon>Brassicaceae</taxon>
        <taxon>Brassiceae</taxon>
        <taxon>Brassica</taxon>
    </lineage>
</organism>
<dbReference type="InterPro" id="IPR006620">
    <property type="entry name" value="Pro_4_hyd_alph"/>
</dbReference>
<dbReference type="Gene3D" id="2.130.10.10">
    <property type="entry name" value="YVTN repeat-like/Quinoprotein amine dehydrogenase"/>
    <property type="match status" value="1"/>
</dbReference>
<evidence type="ECO:0000256" key="2">
    <source>
        <dbReference type="ARBA" id="ARBA00004648"/>
    </source>
</evidence>
<dbReference type="InterPro" id="IPR015943">
    <property type="entry name" value="WD40/YVTN_repeat-like_dom_sf"/>
</dbReference>
<comment type="catalytic activity">
    <reaction evidence="8">
        <text>L-prolyl-[collagen] + 2-oxoglutarate + O2 = trans-4-hydroxy-L-prolyl-[collagen] + succinate + CO2</text>
        <dbReference type="Rhea" id="RHEA:18945"/>
        <dbReference type="Rhea" id="RHEA-COMP:11676"/>
        <dbReference type="Rhea" id="RHEA-COMP:11680"/>
        <dbReference type="ChEBI" id="CHEBI:15379"/>
        <dbReference type="ChEBI" id="CHEBI:16526"/>
        <dbReference type="ChEBI" id="CHEBI:16810"/>
        <dbReference type="ChEBI" id="CHEBI:30031"/>
        <dbReference type="ChEBI" id="CHEBI:50342"/>
        <dbReference type="ChEBI" id="CHEBI:61965"/>
        <dbReference type="EC" id="1.14.11.2"/>
    </reaction>
</comment>
<feature type="transmembrane region" description="Helical" evidence="10">
    <location>
        <begin position="190"/>
        <end position="211"/>
    </location>
</feature>
<dbReference type="InterPro" id="IPR005123">
    <property type="entry name" value="Oxoglu/Fe-dep_dioxygenase_dom"/>
</dbReference>
<keyword evidence="7" id="KW-0408">Iron</keyword>
<feature type="transmembrane region" description="Helical" evidence="10">
    <location>
        <begin position="223"/>
        <end position="248"/>
    </location>
</feature>
<evidence type="ECO:0000313" key="13">
    <source>
        <dbReference type="Proteomes" id="UP000266723"/>
    </source>
</evidence>
<dbReference type="PANTHER" id="PTHR10869">
    <property type="entry name" value="PROLYL 4-HYDROXYLASE ALPHA SUBUNIT"/>
    <property type="match status" value="1"/>
</dbReference>
<reference evidence="12 13" key="1">
    <citation type="journal article" date="2020" name="BMC Genomics">
        <title>Intraspecific diversification of the crop wild relative Brassica cretica Lam. using demographic model selection.</title>
        <authorList>
            <person name="Kioukis A."/>
            <person name="Michalopoulou V.A."/>
            <person name="Briers L."/>
            <person name="Pirintsos S."/>
            <person name="Studholme D.J."/>
            <person name="Pavlidis P."/>
            <person name="Sarris P.F."/>
        </authorList>
    </citation>
    <scope>NUCLEOTIDE SEQUENCE [LARGE SCALE GENOMIC DNA]</scope>
    <source>
        <strain evidence="13">cv. PFS-1207/04</strain>
    </source>
</reference>
<feature type="domain" description="Fe2OG dioxygenase" evidence="11">
    <location>
        <begin position="368"/>
        <end position="491"/>
    </location>
</feature>
<keyword evidence="4" id="KW-0223">Dioxygenase</keyword>